<dbReference type="InterPro" id="IPR001769">
    <property type="entry name" value="Gingipain"/>
</dbReference>
<sequence length="312" mass="35418">MRYKSKIVVLVSSLLVVCFAEDELKRLHSGFSAHGSDEKINYVLMDYELQDVTINGQTFKKPIIPFGGLNAEEGEPVLPTVTTFYQVAPNKSYSIKVNIQSSEFFENIDIVPHQTWDPVTDEITLPFKRNIDLYTSDEPFPKKQASISQIIVFRDLPVVKVSFTPFRYRPLSRQLEIITSADISLVETGNIEPVQTPGRRSRVFEPLYESIVVNYNRSVSDEDYQKRSILYILPSNSSNLMSNLDILFEWRHKSGYVVNYASTSSTGTSTNAIKNYISNAYNTWTDPPEYVALIGDASGSYSIPTYFENYSS</sequence>
<accession>A0A382A5K2</accession>
<proteinExistence type="predicted"/>
<evidence type="ECO:0000259" key="3">
    <source>
        <dbReference type="Pfam" id="PF08126"/>
    </source>
</evidence>
<feature type="domain" description="Gingipain propeptide" evidence="3">
    <location>
        <begin position="33"/>
        <end position="216"/>
    </location>
</feature>
<evidence type="ECO:0000256" key="1">
    <source>
        <dbReference type="ARBA" id="ARBA00022729"/>
    </source>
</evidence>
<feature type="non-terminal residue" evidence="4">
    <location>
        <position position="312"/>
    </location>
</feature>
<evidence type="ECO:0000259" key="2">
    <source>
        <dbReference type="Pfam" id="PF01364"/>
    </source>
</evidence>
<evidence type="ECO:0008006" key="5">
    <source>
        <dbReference type="Google" id="ProtNLM"/>
    </source>
</evidence>
<protein>
    <recommendedName>
        <fullName evidence="5">Gingipain domain-containing protein</fullName>
    </recommendedName>
</protein>
<organism evidence="4">
    <name type="scientific">marine metagenome</name>
    <dbReference type="NCBI Taxonomy" id="408172"/>
    <lineage>
        <taxon>unclassified sequences</taxon>
        <taxon>metagenomes</taxon>
        <taxon>ecological metagenomes</taxon>
    </lineage>
</organism>
<dbReference type="InterPro" id="IPR012600">
    <property type="entry name" value="Propeptide_C25"/>
</dbReference>
<evidence type="ECO:0000313" key="4">
    <source>
        <dbReference type="EMBL" id="SVA96806.1"/>
    </source>
</evidence>
<dbReference type="Pfam" id="PF01364">
    <property type="entry name" value="Peptidase_C25"/>
    <property type="match status" value="1"/>
</dbReference>
<dbReference type="AlphaFoldDB" id="A0A382A5K2"/>
<dbReference type="EMBL" id="UINC01024000">
    <property type="protein sequence ID" value="SVA96806.1"/>
    <property type="molecule type" value="Genomic_DNA"/>
</dbReference>
<dbReference type="Pfam" id="PF08126">
    <property type="entry name" value="Propeptide_C25"/>
    <property type="match status" value="1"/>
</dbReference>
<keyword evidence="1" id="KW-0732">Signal</keyword>
<dbReference type="Gene3D" id="3.40.50.10390">
    <property type="entry name" value="Gingipain r, domain 1"/>
    <property type="match status" value="1"/>
</dbReference>
<dbReference type="Gene3D" id="2.60.40.3800">
    <property type="match status" value="1"/>
</dbReference>
<dbReference type="InterPro" id="IPR029030">
    <property type="entry name" value="Caspase-like_dom_sf"/>
</dbReference>
<reference evidence="4" key="1">
    <citation type="submission" date="2018-05" db="EMBL/GenBank/DDBJ databases">
        <authorList>
            <person name="Lanie J.A."/>
            <person name="Ng W.-L."/>
            <person name="Kazmierczak K.M."/>
            <person name="Andrzejewski T.M."/>
            <person name="Davidsen T.M."/>
            <person name="Wayne K.J."/>
            <person name="Tettelin H."/>
            <person name="Glass J.I."/>
            <person name="Rusch D."/>
            <person name="Podicherti R."/>
            <person name="Tsui H.-C.T."/>
            <person name="Winkler M.E."/>
        </authorList>
    </citation>
    <scope>NUCLEOTIDE SEQUENCE</scope>
</reference>
<dbReference type="GO" id="GO:0006508">
    <property type="term" value="P:proteolysis"/>
    <property type="evidence" value="ECO:0007669"/>
    <property type="project" value="InterPro"/>
</dbReference>
<dbReference type="GO" id="GO:0004197">
    <property type="term" value="F:cysteine-type endopeptidase activity"/>
    <property type="evidence" value="ECO:0007669"/>
    <property type="project" value="InterPro"/>
</dbReference>
<name>A0A382A5K2_9ZZZZ</name>
<dbReference type="InterPro" id="IPR038490">
    <property type="entry name" value="Gingipain_propep_sf"/>
</dbReference>
<dbReference type="InterPro" id="IPR029031">
    <property type="entry name" value="Gingipain_N_sf"/>
</dbReference>
<feature type="domain" description="Gingipain" evidence="2">
    <location>
        <begin position="237"/>
        <end position="307"/>
    </location>
</feature>
<gene>
    <name evidence="4" type="ORF">METZ01_LOCUS149660</name>
</gene>
<dbReference type="SUPFAM" id="SSF52129">
    <property type="entry name" value="Caspase-like"/>
    <property type="match status" value="1"/>
</dbReference>